<keyword evidence="6 7" id="KW-0472">Membrane</keyword>
<gene>
    <name evidence="9" type="ORF">U27_01262</name>
</gene>
<comment type="similarity">
    <text evidence="7">Belongs to the binding-protein-dependent transport system permease family.</text>
</comment>
<evidence type="ECO:0000256" key="4">
    <source>
        <dbReference type="ARBA" id="ARBA00022692"/>
    </source>
</evidence>
<keyword evidence="3" id="KW-1003">Cell membrane</keyword>
<proteinExistence type="inferred from homology"/>
<dbReference type="PROSITE" id="PS50928">
    <property type="entry name" value="ABC_TM1"/>
    <property type="match status" value="1"/>
</dbReference>
<dbReference type="eggNOG" id="COG0601">
    <property type="taxonomic scope" value="Bacteria"/>
</dbReference>
<organism evidence="9">
    <name type="scientific">Vecturithrix granuli</name>
    <dbReference type="NCBI Taxonomy" id="1499967"/>
    <lineage>
        <taxon>Bacteria</taxon>
        <taxon>Candidatus Moduliflexota</taxon>
        <taxon>Candidatus Vecturitrichia</taxon>
        <taxon>Candidatus Vecturitrichales</taxon>
        <taxon>Candidatus Vecturitrichaceae</taxon>
        <taxon>Candidatus Vecturithrix</taxon>
    </lineage>
</organism>
<dbReference type="InterPro" id="IPR035906">
    <property type="entry name" value="MetI-like_sf"/>
</dbReference>
<feature type="transmembrane region" description="Helical" evidence="7">
    <location>
        <begin position="294"/>
        <end position="320"/>
    </location>
</feature>
<protein>
    <submittedName>
        <fullName evidence="9">Binding-protein-dependent transport systems inner membrane component</fullName>
    </submittedName>
</protein>
<dbReference type="InterPro" id="IPR000515">
    <property type="entry name" value="MetI-like"/>
</dbReference>
<dbReference type="SUPFAM" id="SSF161098">
    <property type="entry name" value="MetI-like"/>
    <property type="match status" value="1"/>
</dbReference>
<name>A0A081C9V7_VECG1</name>
<evidence type="ECO:0000259" key="8">
    <source>
        <dbReference type="PROSITE" id="PS50928"/>
    </source>
</evidence>
<dbReference type="GO" id="GO:0055085">
    <property type="term" value="P:transmembrane transport"/>
    <property type="evidence" value="ECO:0007669"/>
    <property type="project" value="InterPro"/>
</dbReference>
<feature type="transmembrane region" description="Helical" evidence="7">
    <location>
        <begin position="268"/>
        <end position="288"/>
    </location>
</feature>
<evidence type="ECO:0000313" key="10">
    <source>
        <dbReference type="Proteomes" id="UP000030661"/>
    </source>
</evidence>
<dbReference type="EMBL" id="DF820478">
    <property type="protein sequence ID" value="GAK61362.1"/>
    <property type="molecule type" value="Genomic_DNA"/>
</dbReference>
<sequence length="327" mass="36395">MLAYILRRIVGMIPTMFIVSILVFIIIQLPPGDFMTSLQAEVAATGGGQDAATLDALRQRYGLDQPFYKQYFTWIAGFPRGDFGYSLEWNAPVWDLMKDRLAFTLLLGGLSLIFMWVVSIPIGIYSATHQYSLGDNIFTFLGFLGLSTPDFLVALIYMVVATLVFNMSAMGLYSPGMQDAPWSLAKFWDLLNHLWVPVIILGMVGTAELIRIMRGNMLDVLGQQYITTARAKGLKERIVIHKYALRVAINPLISVLGMQIPKMISSSIIIGVVLSIPTIGPMFLRALVTQDMYLAGSILLFMSLLLLVGNLLADIALAWVDPRIRYE</sequence>
<evidence type="ECO:0000256" key="6">
    <source>
        <dbReference type="ARBA" id="ARBA00023136"/>
    </source>
</evidence>
<dbReference type="Pfam" id="PF00528">
    <property type="entry name" value="BPD_transp_1"/>
    <property type="match status" value="1"/>
</dbReference>
<dbReference type="HOGENOM" id="CLU_036879_1_1_0"/>
<feature type="transmembrane region" description="Helical" evidence="7">
    <location>
        <begin position="137"/>
        <end position="170"/>
    </location>
</feature>
<feature type="domain" description="ABC transmembrane type-1" evidence="8">
    <location>
        <begin position="101"/>
        <end position="313"/>
    </location>
</feature>
<dbReference type="PANTHER" id="PTHR30465">
    <property type="entry name" value="INNER MEMBRANE ABC TRANSPORTER"/>
    <property type="match status" value="1"/>
</dbReference>
<dbReference type="InterPro" id="IPR045621">
    <property type="entry name" value="BPD_transp_1_N"/>
</dbReference>
<evidence type="ECO:0000313" key="9">
    <source>
        <dbReference type="EMBL" id="GAK61362.1"/>
    </source>
</evidence>
<comment type="subcellular location">
    <subcellularLocation>
        <location evidence="1 7">Cell membrane</location>
        <topology evidence="1 7">Multi-pass membrane protein</topology>
    </subcellularLocation>
</comment>
<keyword evidence="5 7" id="KW-1133">Transmembrane helix</keyword>
<accession>A0A081C9V7</accession>
<dbReference type="CDD" id="cd06261">
    <property type="entry name" value="TM_PBP2"/>
    <property type="match status" value="1"/>
</dbReference>
<keyword evidence="10" id="KW-1185">Reference proteome</keyword>
<evidence type="ECO:0000256" key="7">
    <source>
        <dbReference type="RuleBase" id="RU363032"/>
    </source>
</evidence>
<dbReference type="Gene3D" id="1.10.3720.10">
    <property type="entry name" value="MetI-like"/>
    <property type="match status" value="1"/>
</dbReference>
<dbReference type="AlphaFoldDB" id="A0A081C9V7"/>
<evidence type="ECO:0000256" key="1">
    <source>
        <dbReference type="ARBA" id="ARBA00004651"/>
    </source>
</evidence>
<evidence type="ECO:0000256" key="5">
    <source>
        <dbReference type="ARBA" id="ARBA00022989"/>
    </source>
</evidence>
<dbReference type="STRING" id="1499967.U27_01262"/>
<keyword evidence="4 7" id="KW-0812">Transmembrane</keyword>
<evidence type="ECO:0000256" key="2">
    <source>
        <dbReference type="ARBA" id="ARBA00022448"/>
    </source>
</evidence>
<dbReference type="PANTHER" id="PTHR30465:SF43">
    <property type="entry name" value="OLIGOPEPTIDE ABC TRANSPORTER, PERMEASE PROTEIN"/>
    <property type="match status" value="1"/>
</dbReference>
<feature type="transmembrane region" description="Helical" evidence="7">
    <location>
        <begin position="9"/>
        <end position="29"/>
    </location>
</feature>
<reference evidence="9" key="1">
    <citation type="journal article" date="2015" name="PeerJ">
        <title>First genomic representation of candidate bacterial phylum KSB3 points to enhanced environmental sensing as a trigger of wastewater bulking.</title>
        <authorList>
            <person name="Sekiguchi Y."/>
            <person name="Ohashi A."/>
            <person name="Parks D.H."/>
            <person name="Yamauchi T."/>
            <person name="Tyson G.W."/>
            <person name="Hugenholtz P."/>
        </authorList>
    </citation>
    <scope>NUCLEOTIDE SEQUENCE [LARGE SCALE GENOMIC DNA]</scope>
</reference>
<keyword evidence="2 7" id="KW-0813">Transport</keyword>
<evidence type="ECO:0000256" key="3">
    <source>
        <dbReference type="ARBA" id="ARBA00022475"/>
    </source>
</evidence>
<feature type="transmembrane region" description="Helical" evidence="7">
    <location>
        <begin position="101"/>
        <end position="125"/>
    </location>
</feature>
<dbReference type="Proteomes" id="UP000030661">
    <property type="component" value="Unassembled WGS sequence"/>
</dbReference>
<feature type="transmembrane region" description="Helical" evidence="7">
    <location>
        <begin position="190"/>
        <end position="210"/>
    </location>
</feature>
<dbReference type="Pfam" id="PF19300">
    <property type="entry name" value="BPD_transp_1_N"/>
    <property type="match status" value="1"/>
</dbReference>
<dbReference type="GO" id="GO:0005886">
    <property type="term" value="C:plasma membrane"/>
    <property type="evidence" value="ECO:0007669"/>
    <property type="project" value="UniProtKB-SubCell"/>
</dbReference>